<dbReference type="AlphaFoldDB" id="A0AAV7P6W0"/>
<organism evidence="2 3">
    <name type="scientific">Pleurodeles waltl</name>
    <name type="common">Iberian ribbed newt</name>
    <dbReference type="NCBI Taxonomy" id="8319"/>
    <lineage>
        <taxon>Eukaryota</taxon>
        <taxon>Metazoa</taxon>
        <taxon>Chordata</taxon>
        <taxon>Craniata</taxon>
        <taxon>Vertebrata</taxon>
        <taxon>Euteleostomi</taxon>
        <taxon>Amphibia</taxon>
        <taxon>Batrachia</taxon>
        <taxon>Caudata</taxon>
        <taxon>Salamandroidea</taxon>
        <taxon>Salamandridae</taxon>
        <taxon>Pleurodelinae</taxon>
        <taxon>Pleurodeles</taxon>
    </lineage>
</organism>
<accession>A0AAV7P6W0</accession>
<gene>
    <name evidence="2" type="ORF">NDU88_001918</name>
</gene>
<evidence type="ECO:0000313" key="2">
    <source>
        <dbReference type="EMBL" id="KAJ1123449.1"/>
    </source>
</evidence>
<keyword evidence="3" id="KW-1185">Reference proteome</keyword>
<dbReference type="EMBL" id="JANPWB010000011">
    <property type="protein sequence ID" value="KAJ1123449.1"/>
    <property type="molecule type" value="Genomic_DNA"/>
</dbReference>
<comment type="caution">
    <text evidence="2">The sequence shown here is derived from an EMBL/GenBank/DDBJ whole genome shotgun (WGS) entry which is preliminary data.</text>
</comment>
<protein>
    <submittedName>
        <fullName evidence="2">Uncharacterized protein</fullName>
    </submittedName>
</protein>
<feature type="region of interest" description="Disordered" evidence="1">
    <location>
        <begin position="63"/>
        <end position="86"/>
    </location>
</feature>
<name>A0AAV7P6W0_PLEWA</name>
<feature type="compositionally biased region" description="Basic and acidic residues" evidence="1">
    <location>
        <begin position="63"/>
        <end position="85"/>
    </location>
</feature>
<dbReference type="Proteomes" id="UP001066276">
    <property type="component" value="Chromosome 7"/>
</dbReference>
<evidence type="ECO:0000256" key="1">
    <source>
        <dbReference type="SAM" id="MobiDB-lite"/>
    </source>
</evidence>
<reference evidence="2" key="1">
    <citation type="journal article" date="2022" name="bioRxiv">
        <title>Sequencing and chromosome-scale assembly of the giantPleurodeles waltlgenome.</title>
        <authorList>
            <person name="Brown T."/>
            <person name="Elewa A."/>
            <person name="Iarovenko S."/>
            <person name="Subramanian E."/>
            <person name="Araus A.J."/>
            <person name="Petzold A."/>
            <person name="Susuki M."/>
            <person name="Suzuki K.-i.T."/>
            <person name="Hayashi T."/>
            <person name="Toyoda A."/>
            <person name="Oliveira C."/>
            <person name="Osipova E."/>
            <person name="Leigh N.D."/>
            <person name="Simon A."/>
            <person name="Yun M.H."/>
        </authorList>
    </citation>
    <scope>NUCLEOTIDE SEQUENCE</scope>
    <source>
        <strain evidence="2">20211129_DDA</strain>
        <tissue evidence="2">Liver</tissue>
    </source>
</reference>
<proteinExistence type="predicted"/>
<sequence>MRRHYAPFKSDGKCVYSVSKVPDDTRWYPRRCFQVDRESKRNGNSGFLMTRDGIPGRCFQVDRESKRNGNNEHAIENEGRQEGRGTTKACGWGGVVLAIKEVGIIGIRMISADTFKIELVLSQ</sequence>
<evidence type="ECO:0000313" key="3">
    <source>
        <dbReference type="Proteomes" id="UP001066276"/>
    </source>
</evidence>